<dbReference type="AlphaFoldDB" id="A0A7C3YG75"/>
<dbReference type="NCBIfam" id="NF002629">
    <property type="entry name" value="PRK02292.1"/>
    <property type="match status" value="1"/>
</dbReference>
<keyword evidence="6 7" id="KW-0066">ATP synthesis</keyword>
<keyword evidence="3 7" id="KW-0375">Hydrogen ion transport</keyword>
<keyword evidence="2 7" id="KW-0813">Transport</keyword>
<dbReference type="EMBL" id="DTPI01000033">
    <property type="protein sequence ID" value="HGE66882.1"/>
    <property type="molecule type" value="Genomic_DNA"/>
</dbReference>
<name>A0A7C3YG75_9EURY</name>
<reference evidence="9" key="1">
    <citation type="journal article" date="2020" name="mSystems">
        <title>Genome- and Community-Level Interaction Insights into Carbon Utilization and Element Cycling Functions of Hydrothermarchaeota in Hydrothermal Sediment.</title>
        <authorList>
            <person name="Zhou Z."/>
            <person name="Liu Y."/>
            <person name="Xu W."/>
            <person name="Pan J."/>
            <person name="Luo Z.H."/>
            <person name="Li M."/>
        </authorList>
    </citation>
    <scope>NUCLEOTIDE SEQUENCE [LARGE SCALE GENOMIC DNA]</scope>
    <source>
        <strain evidence="10">SpSt-62</strain>
        <strain evidence="9">SpSt-97</strain>
    </source>
</reference>
<comment type="subunit">
    <text evidence="7">Has multiple subunits with at least A(3), B(3), C, D, E, F, H, I and proteolipid K(x).</text>
</comment>
<evidence type="ECO:0000313" key="9">
    <source>
        <dbReference type="EMBL" id="HGE66882.1"/>
    </source>
</evidence>
<dbReference type="CDD" id="cd06462">
    <property type="entry name" value="Peptidase_S24_S26"/>
    <property type="match status" value="1"/>
</dbReference>
<comment type="similarity">
    <text evidence="1 7">Belongs to the V-ATPase E subunit family.</text>
</comment>
<sequence length="185" mass="21735">MALETVLEEIRKKGEEEAKKIREEAEREAEQIIAETKREAENILRKAREEAEKEVERIRKQEISGINLEMKKEELNKKREIVEKVYNKLIERIRSLNDTEREELLKKLLSKYEGGDYVVYSNKRDEPIVKKLTKMPYAGNIECLGGVVLESKDGSFRINLTFDNFIETVYREKMKDVYEKLFGGG</sequence>
<dbReference type="InterPro" id="IPR038495">
    <property type="entry name" value="ATPase_E_C"/>
</dbReference>
<dbReference type="EMBL" id="DTAK01000037">
    <property type="protein sequence ID" value="HGU59468.1"/>
    <property type="molecule type" value="Genomic_DNA"/>
</dbReference>
<dbReference type="HAMAP" id="MF_00311">
    <property type="entry name" value="ATP_synth_E_arch"/>
    <property type="match status" value="1"/>
</dbReference>
<proteinExistence type="inferred from homology"/>
<evidence type="ECO:0000256" key="4">
    <source>
        <dbReference type="ARBA" id="ARBA00023065"/>
    </source>
</evidence>
<dbReference type="Gene3D" id="3.30.2320.30">
    <property type="entry name" value="ATP synthase, E subunit, C-terminal"/>
    <property type="match status" value="1"/>
</dbReference>
<comment type="subcellular location">
    <subcellularLocation>
        <location evidence="7">Cell membrane</location>
        <topology evidence="7">Peripheral membrane protein</topology>
    </subcellularLocation>
</comment>
<dbReference type="Pfam" id="PF01991">
    <property type="entry name" value="vATP-synt_E"/>
    <property type="match status" value="1"/>
</dbReference>
<dbReference type="GO" id="GO:0033178">
    <property type="term" value="C:proton-transporting two-sector ATPase complex, catalytic domain"/>
    <property type="evidence" value="ECO:0007669"/>
    <property type="project" value="InterPro"/>
</dbReference>
<accession>A0A7C3YG75</accession>
<evidence type="ECO:0000256" key="8">
    <source>
        <dbReference type="SAM" id="Coils"/>
    </source>
</evidence>
<comment type="caution">
    <text evidence="9">The sequence shown here is derived from an EMBL/GenBank/DDBJ whole genome shotgun (WGS) entry which is preliminary data.</text>
</comment>
<dbReference type="GO" id="GO:0005524">
    <property type="term" value="F:ATP binding"/>
    <property type="evidence" value="ECO:0007669"/>
    <property type="project" value="UniProtKB-UniRule"/>
</dbReference>
<evidence type="ECO:0000256" key="5">
    <source>
        <dbReference type="ARBA" id="ARBA00023136"/>
    </source>
</evidence>
<comment type="function">
    <text evidence="7">Component of the A-type ATP synthase that produces ATP from ADP in the presence of a proton gradient across the membrane.</text>
</comment>
<dbReference type="InterPro" id="IPR002842">
    <property type="entry name" value="ATPase_V1_Esu"/>
</dbReference>
<dbReference type="Gene3D" id="1.20.5.620">
    <property type="entry name" value="F1F0 ATP synthase subunit B, membrane domain"/>
    <property type="match status" value="1"/>
</dbReference>
<evidence type="ECO:0000256" key="3">
    <source>
        <dbReference type="ARBA" id="ARBA00022781"/>
    </source>
</evidence>
<protein>
    <recommendedName>
        <fullName evidence="7">A-type ATP synthase subunit E</fullName>
    </recommendedName>
</protein>
<gene>
    <name evidence="7" type="primary">atpE</name>
    <name evidence="10" type="ORF">ENT89_04740</name>
    <name evidence="9" type="ORF">ENX77_07210</name>
</gene>
<keyword evidence="7" id="KW-1003">Cell membrane</keyword>
<evidence type="ECO:0000256" key="2">
    <source>
        <dbReference type="ARBA" id="ARBA00022448"/>
    </source>
</evidence>
<evidence type="ECO:0000313" key="10">
    <source>
        <dbReference type="EMBL" id="HGU59468.1"/>
    </source>
</evidence>
<keyword evidence="5 7" id="KW-0472">Membrane</keyword>
<feature type="coiled-coil region" evidence="8">
    <location>
        <begin position="7"/>
        <end position="92"/>
    </location>
</feature>
<keyword evidence="4 7" id="KW-0406">Ion transport</keyword>
<dbReference type="GO" id="GO:0046933">
    <property type="term" value="F:proton-transporting ATP synthase activity, rotational mechanism"/>
    <property type="evidence" value="ECO:0007669"/>
    <property type="project" value="UniProtKB-UniRule"/>
</dbReference>
<evidence type="ECO:0000256" key="6">
    <source>
        <dbReference type="ARBA" id="ARBA00023310"/>
    </source>
</evidence>
<evidence type="ECO:0000256" key="7">
    <source>
        <dbReference type="HAMAP-Rule" id="MF_00311"/>
    </source>
</evidence>
<organism evidence="9">
    <name type="scientific">Geoglobus ahangari</name>
    <dbReference type="NCBI Taxonomy" id="113653"/>
    <lineage>
        <taxon>Archaea</taxon>
        <taxon>Methanobacteriati</taxon>
        <taxon>Methanobacteriota</taxon>
        <taxon>Archaeoglobi</taxon>
        <taxon>Archaeoglobales</taxon>
        <taxon>Archaeoglobaceae</taxon>
        <taxon>Geoglobus</taxon>
    </lineage>
</organism>
<dbReference type="GO" id="GO:0042777">
    <property type="term" value="P:proton motive force-driven plasma membrane ATP synthesis"/>
    <property type="evidence" value="ECO:0007669"/>
    <property type="project" value="UniProtKB-UniRule"/>
</dbReference>
<dbReference type="GO" id="GO:0046961">
    <property type="term" value="F:proton-transporting ATPase activity, rotational mechanism"/>
    <property type="evidence" value="ECO:0007669"/>
    <property type="project" value="InterPro"/>
</dbReference>
<dbReference type="GO" id="GO:0005886">
    <property type="term" value="C:plasma membrane"/>
    <property type="evidence" value="ECO:0007669"/>
    <property type="project" value="UniProtKB-SubCell"/>
</dbReference>
<dbReference type="SUPFAM" id="SSF160527">
    <property type="entry name" value="V-type ATPase subunit E-like"/>
    <property type="match status" value="1"/>
</dbReference>
<keyword evidence="8" id="KW-0175">Coiled coil</keyword>
<evidence type="ECO:0000256" key="1">
    <source>
        <dbReference type="ARBA" id="ARBA00005901"/>
    </source>
</evidence>